<keyword evidence="4" id="KW-0472">Membrane</keyword>
<dbReference type="AlphaFoldDB" id="A0A1D7QRR6"/>
<proteinExistence type="inferred from homology"/>
<evidence type="ECO:0000256" key="1">
    <source>
        <dbReference type="ARBA" id="ARBA00006068"/>
    </source>
</evidence>
<keyword evidence="2" id="KW-0812">Transmembrane</keyword>
<dbReference type="PANTHER" id="PTHR33392">
    <property type="entry name" value="POLYISOPRENYL-TEICHOIC ACID--PEPTIDOGLYCAN TEICHOIC ACID TRANSFERASE TAGU"/>
    <property type="match status" value="1"/>
</dbReference>
<keyword evidence="3" id="KW-0735">Signal-anchor</keyword>
<name>A0A1D7QRR6_9BACI</name>
<evidence type="ECO:0000256" key="4">
    <source>
        <dbReference type="ARBA" id="ARBA00022989"/>
    </source>
</evidence>
<dbReference type="GO" id="GO:0071555">
    <property type="term" value="P:cell wall organization"/>
    <property type="evidence" value="ECO:0007669"/>
    <property type="project" value="UniProtKB-KW"/>
</dbReference>
<dbReference type="KEGG" id="bbev:BBEV_0304"/>
<dbReference type="OrthoDB" id="27330at2"/>
<protein>
    <submittedName>
        <fullName evidence="6">Cell envelope-associated transcriptional attenuator LytR-CpsA-Psr, subfamily F2</fullName>
    </submittedName>
</protein>
<evidence type="ECO:0000313" key="7">
    <source>
        <dbReference type="Proteomes" id="UP000094463"/>
    </source>
</evidence>
<dbReference type="Pfam" id="PF03816">
    <property type="entry name" value="LytR_cpsA_psr"/>
    <property type="match status" value="1"/>
</dbReference>
<organism evidence="6 7">
    <name type="scientific">Salisediminibacterium beveridgei</name>
    <dbReference type="NCBI Taxonomy" id="632773"/>
    <lineage>
        <taxon>Bacteria</taxon>
        <taxon>Bacillati</taxon>
        <taxon>Bacillota</taxon>
        <taxon>Bacilli</taxon>
        <taxon>Bacillales</taxon>
        <taxon>Bacillaceae</taxon>
        <taxon>Salisediminibacterium</taxon>
    </lineage>
</organism>
<dbReference type="EMBL" id="CP012502">
    <property type="protein sequence ID" value="AOM81698.1"/>
    <property type="molecule type" value="Genomic_DNA"/>
</dbReference>
<dbReference type="InterPro" id="IPR004474">
    <property type="entry name" value="LytR_CpsA_psr"/>
</dbReference>
<evidence type="ECO:0000256" key="3">
    <source>
        <dbReference type="ARBA" id="ARBA00022968"/>
    </source>
</evidence>
<dbReference type="Proteomes" id="UP000094463">
    <property type="component" value="Chromosome"/>
</dbReference>
<dbReference type="RefSeq" id="WP_069363847.1">
    <property type="nucleotide sequence ID" value="NZ_CP012502.1"/>
</dbReference>
<feature type="domain" description="Cell envelope-related transcriptional attenuator" evidence="5">
    <location>
        <begin position="88"/>
        <end position="238"/>
    </location>
</feature>
<dbReference type="NCBIfam" id="TIGR00350">
    <property type="entry name" value="lytR_cpsA_psr"/>
    <property type="match status" value="1"/>
</dbReference>
<evidence type="ECO:0000259" key="5">
    <source>
        <dbReference type="Pfam" id="PF03816"/>
    </source>
</evidence>
<sequence>MKNQNRKDRRKKASFKLFMKSTLLIFLLLILAGAYIIHQTYQAANDSYVELAREKSDYRPTKVSISRDPISILLLGIEDYADGIGQGRSDTVILATFNPEESSMNLVTIPRDTMVSIPDRGVEDKINHAYAFGGYDYTINAVEQFLEVPVDYFAAVDFDGFKNIVDIVGGIEVDVPFDFEQNSDDRVAEKLQFYEGPMEIDGRHALAYARMRMADPRGDIGRNERQQEVIQALVDELTSAGILLNIDDVVREVGHNVTTNLRIRDTLPLARNYAKMDDIEIHHKPVETTTKVIDGIYYEIPKEEELKDLKNALMNHLELNNIRTSRLQ</sequence>
<keyword evidence="7" id="KW-1185">Reference proteome</keyword>
<evidence type="ECO:0000313" key="6">
    <source>
        <dbReference type="EMBL" id="AOM81698.1"/>
    </source>
</evidence>
<dbReference type="Gene3D" id="3.40.630.190">
    <property type="entry name" value="LCP protein"/>
    <property type="match status" value="1"/>
</dbReference>
<dbReference type="PANTHER" id="PTHR33392:SF10">
    <property type="entry name" value="POLYISOPRENYL-TEICHOIC ACID--PEPTIDOGLYCAN TEICHOIC ACID TRANSFERASE TAGV"/>
    <property type="match status" value="1"/>
</dbReference>
<dbReference type="InterPro" id="IPR050922">
    <property type="entry name" value="LytR/CpsA/Psr_CW_biosynth"/>
</dbReference>
<evidence type="ECO:0000256" key="2">
    <source>
        <dbReference type="ARBA" id="ARBA00022692"/>
    </source>
</evidence>
<accession>A0A1D7QRR6</accession>
<keyword evidence="4" id="KW-1133">Transmembrane helix</keyword>
<dbReference type="PATRIC" id="fig|632773.3.peg.322"/>
<gene>
    <name evidence="6" type="ORF">BBEV_0304</name>
</gene>
<dbReference type="STRING" id="632773.BBEV_0304"/>
<comment type="similarity">
    <text evidence="1">Belongs to the LytR/CpsA/Psr (LCP) family.</text>
</comment>
<reference evidence="6 7" key="1">
    <citation type="submission" date="2015-08" db="EMBL/GenBank/DDBJ databases">
        <title>The complete genome sequence of Bacillus beveridgei MLTeJB.</title>
        <authorList>
            <person name="Hanson T.E."/>
            <person name="Mesa C."/>
            <person name="Basesman S.M."/>
            <person name="Oremland R.S."/>
        </authorList>
    </citation>
    <scope>NUCLEOTIDE SEQUENCE [LARGE SCALE GENOMIC DNA]</scope>
    <source>
        <strain evidence="6 7">MLTeJB</strain>
    </source>
</reference>